<proteinExistence type="predicted"/>
<name>A0ABY7APG7_9ALTE</name>
<reference evidence="2" key="1">
    <citation type="submission" date="2022-10" db="EMBL/GenBank/DDBJ databases">
        <title>Catenovulum adriacola sp. nov. isolated in the Harbour of Susak.</title>
        <authorList>
            <person name="Schoch T."/>
            <person name="Reich S.J."/>
            <person name="Stoeferle S."/>
            <person name="Flaiz M."/>
            <person name="Kazda M."/>
            <person name="Riedel C.U."/>
            <person name="Duerre P."/>
        </authorList>
    </citation>
    <scope>NUCLEOTIDE SEQUENCE</scope>
    <source>
        <strain evidence="2">TS8</strain>
    </source>
</reference>
<organism evidence="2 3">
    <name type="scientific">Catenovulum adriaticum</name>
    <dbReference type="NCBI Taxonomy" id="2984846"/>
    <lineage>
        <taxon>Bacteria</taxon>
        <taxon>Pseudomonadati</taxon>
        <taxon>Pseudomonadota</taxon>
        <taxon>Gammaproteobacteria</taxon>
        <taxon>Alteromonadales</taxon>
        <taxon>Alteromonadaceae</taxon>
        <taxon>Catenovulum</taxon>
    </lineage>
</organism>
<keyword evidence="3" id="KW-1185">Reference proteome</keyword>
<keyword evidence="1" id="KW-0732">Signal</keyword>
<evidence type="ECO:0000313" key="3">
    <source>
        <dbReference type="Proteomes" id="UP001163726"/>
    </source>
</evidence>
<accession>A0ABY7APG7</accession>
<sequence length="355" mass="39423">MRSAYFYVSTLSSLILFSTVTQANPNHGQDVNPASHAPAGVMAEHTHKAGEIMIGYRFMQQNYDQLYQGSEKITHQQLTQAGYSMAPTSMTMKMHMLDFMYALNDKVTLMLMPQYMSMDMDMTMLDSGSMQHDMGDMNHMDDMHDMHTSHQHGTSGWTDTQVSALVNLYQNQHHQVITNLGISLPTGSVDEKNSSGQFTHYGMQLGSGTYDFVPSVTYTGHLNALSWGAQLGANIKLEDENDSGFSFGDKYHVTGWLAYQVLQPLSISARLSYQTQEDIKGHYNGPHGHSAPSDIQANYGGQFSDLGLGFNYAQQTGPLKGVRLGLEWQTRVAQDYNGYQLGLDDGLNASLTYAF</sequence>
<dbReference type="Proteomes" id="UP001163726">
    <property type="component" value="Chromosome"/>
</dbReference>
<feature type="signal peptide" evidence="1">
    <location>
        <begin position="1"/>
        <end position="23"/>
    </location>
</feature>
<feature type="chain" id="PRO_5046250958" evidence="1">
    <location>
        <begin position="24"/>
        <end position="355"/>
    </location>
</feature>
<dbReference type="EMBL" id="CP109965">
    <property type="protein sequence ID" value="WAJ71123.1"/>
    <property type="molecule type" value="Genomic_DNA"/>
</dbReference>
<dbReference type="RefSeq" id="WP_268075587.1">
    <property type="nucleotide sequence ID" value="NZ_CP109965.1"/>
</dbReference>
<gene>
    <name evidence="2" type="ORF">OLW01_04765</name>
</gene>
<evidence type="ECO:0000256" key="1">
    <source>
        <dbReference type="SAM" id="SignalP"/>
    </source>
</evidence>
<evidence type="ECO:0000313" key="2">
    <source>
        <dbReference type="EMBL" id="WAJ71123.1"/>
    </source>
</evidence>
<protein>
    <submittedName>
        <fullName evidence="2">Transporter</fullName>
    </submittedName>
</protein>